<dbReference type="Gene3D" id="2.120.10.30">
    <property type="entry name" value="TolB, C-terminal domain"/>
    <property type="match status" value="1"/>
</dbReference>
<accession>A0A194QT17</accession>
<comment type="subcellular location">
    <subcellularLocation>
        <location evidence="1">Secreted</location>
    </subcellularLocation>
</comment>
<comment type="similarity">
    <text evidence="2">Belongs to the major royal jelly protein family.</text>
</comment>
<evidence type="ECO:0000256" key="6">
    <source>
        <dbReference type="SAM" id="MobiDB-lite"/>
    </source>
</evidence>
<evidence type="ECO:0000256" key="4">
    <source>
        <dbReference type="ARBA" id="ARBA00022729"/>
    </source>
</evidence>
<evidence type="ECO:0000256" key="5">
    <source>
        <dbReference type="ARBA" id="ARBA00023180"/>
    </source>
</evidence>
<dbReference type="GO" id="GO:0005576">
    <property type="term" value="C:extracellular region"/>
    <property type="evidence" value="ECO:0007669"/>
    <property type="project" value="UniProtKB-SubCell"/>
</dbReference>
<gene>
    <name evidence="7" type="ORF">RR48_12884</name>
</gene>
<evidence type="ECO:0000256" key="1">
    <source>
        <dbReference type="ARBA" id="ARBA00004613"/>
    </source>
</evidence>
<sequence>MSTRAEAQPKLGKRTDEFGKAKEKARVKKSFNTVAQRVAYCRDEERSEYPLTLQAHKWEMGLGIERFFLLSYCIACCWQGLHAQNQFRVVRQWAELDFVYPSEEAKQRAARENYYVRGNSVPIDVEVHHRKGSQKSRIFVSIPRFDAGRPVTFGIVEDDGRIRGYPDYSWHDNQGYNCDGMTSVFRVAIDECDRLWIMDTGKIGEEQRCPPQILAFNLSTDELIYRHKVANTSYTTESLFITPVVDVRKKGDSCADTFVYVADVSGFGFLVLDVANDRTWRIKHRLAYPFPSRGTFTIQNESFELMDGVLGMALSPLRPDGERYLYFHALASTTENVVSTSLLRNDSFIKNINAPANSMNPFPEERPNQAAAQAMDRNGILYFGLMDPPSVWCWNSATEFSTRNFHPVAINKETLQFASGVKVVNNLKGQQELWVLTCRFQKVMTETLNSNEVNFRINAEKIPNLLKNSPCAIPPKDQRHGYHANMITPKEESYITYRYGAYL</sequence>
<reference evidence="7 8" key="1">
    <citation type="journal article" date="2015" name="Nat. Commun.">
        <title>Outbred genome sequencing and CRISPR/Cas9 gene editing in butterflies.</title>
        <authorList>
            <person name="Li X."/>
            <person name="Fan D."/>
            <person name="Zhang W."/>
            <person name="Liu G."/>
            <person name="Zhang L."/>
            <person name="Zhao L."/>
            <person name="Fang X."/>
            <person name="Chen L."/>
            <person name="Dong Y."/>
            <person name="Chen Y."/>
            <person name="Ding Y."/>
            <person name="Zhao R."/>
            <person name="Feng M."/>
            <person name="Zhu Y."/>
            <person name="Feng Y."/>
            <person name="Jiang X."/>
            <person name="Zhu D."/>
            <person name="Xiang H."/>
            <person name="Feng X."/>
            <person name="Li S."/>
            <person name="Wang J."/>
            <person name="Zhang G."/>
            <person name="Kronforst M.R."/>
            <person name="Wang W."/>
        </authorList>
    </citation>
    <scope>NUCLEOTIDE SEQUENCE [LARGE SCALE GENOMIC DNA]</scope>
    <source>
        <strain evidence="7">Ya'a_city_454_Pm</strain>
        <tissue evidence="7">Whole body</tissue>
    </source>
</reference>
<dbReference type="PANTHER" id="PTHR10009">
    <property type="entry name" value="PROTEIN YELLOW-RELATED"/>
    <property type="match status" value="1"/>
</dbReference>
<proteinExistence type="inferred from homology"/>
<evidence type="ECO:0000313" key="7">
    <source>
        <dbReference type="EMBL" id="KPJ08145.1"/>
    </source>
</evidence>
<dbReference type="InParanoid" id="A0A194QT17"/>
<dbReference type="FunCoup" id="A0A194QT17">
    <property type="interactions" value="8"/>
</dbReference>
<keyword evidence="5" id="KW-0325">Glycoprotein</keyword>
<dbReference type="Pfam" id="PF03022">
    <property type="entry name" value="MRJP"/>
    <property type="match status" value="1"/>
</dbReference>
<evidence type="ECO:0000256" key="2">
    <source>
        <dbReference type="ARBA" id="ARBA00009127"/>
    </source>
</evidence>
<evidence type="ECO:0000256" key="3">
    <source>
        <dbReference type="ARBA" id="ARBA00022525"/>
    </source>
</evidence>
<feature type="compositionally biased region" description="Basic and acidic residues" evidence="6">
    <location>
        <begin position="13"/>
        <end position="23"/>
    </location>
</feature>
<dbReference type="PANTHER" id="PTHR10009:SF7">
    <property type="entry name" value="GH10609P-RELATED"/>
    <property type="match status" value="1"/>
</dbReference>
<protein>
    <submittedName>
        <fullName evidence="7">Protein yellow</fullName>
    </submittedName>
</protein>
<dbReference type="InterPro" id="IPR017996">
    <property type="entry name" value="MRJP/yellow-related"/>
</dbReference>
<keyword evidence="4" id="KW-0732">Signal</keyword>
<feature type="region of interest" description="Disordered" evidence="6">
    <location>
        <begin position="1"/>
        <end position="23"/>
    </location>
</feature>
<keyword evidence="8" id="KW-1185">Reference proteome</keyword>
<keyword evidence="3" id="KW-0964">Secreted</keyword>
<name>A0A194QT17_PAPMA</name>
<dbReference type="AlphaFoldDB" id="A0A194QT17"/>
<dbReference type="FunFam" id="2.120.10.30:FF:000045">
    <property type="entry name" value="Blast:Protein yellow"/>
    <property type="match status" value="1"/>
</dbReference>
<dbReference type="EMBL" id="KQ461155">
    <property type="protein sequence ID" value="KPJ08145.1"/>
    <property type="molecule type" value="Genomic_DNA"/>
</dbReference>
<evidence type="ECO:0000313" key="8">
    <source>
        <dbReference type="Proteomes" id="UP000053240"/>
    </source>
</evidence>
<dbReference type="Proteomes" id="UP000053240">
    <property type="component" value="Unassembled WGS sequence"/>
</dbReference>
<dbReference type="PRINTS" id="PR01366">
    <property type="entry name" value="ROYALJELLY"/>
</dbReference>
<organism evidence="7 8">
    <name type="scientific">Papilio machaon</name>
    <name type="common">Old World swallowtail butterfly</name>
    <dbReference type="NCBI Taxonomy" id="76193"/>
    <lineage>
        <taxon>Eukaryota</taxon>
        <taxon>Metazoa</taxon>
        <taxon>Ecdysozoa</taxon>
        <taxon>Arthropoda</taxon>
        <taxon>Hexapoda</taxon>
        <taxon>Insecta</taxon>
        <taxon>Pterygota</taxon>
        <taxon>Neoptera</taxon>
        <taxon>Endopterygota</taxon>
        <taxon>Lepidoptera</taxon>
        <taxon>Glossata</taxon>
        <taxon>Ditrysia</taxon>
        <taxon>Papilionoidea</taxon>
        <taxon>Papilionidae</taxon>
        <taxon>Papilioninae</taxon>
        <taxon>Papilio</taxon>
    </lineage>
</organism>
<dbReference type="InterPro" id="IPR011042">
    <property type="entry name" value="6-blade_b-propeller_TolB-like"/>
</dbReference>